<protein>
    <recommendedName>
        <fullName evidence="3">Gamma-glutamylcyclotransferase AIG2-like domain-containing protein</fullName>
    </recommendedName>
</protein>
<evidence type="ECO:0000313" key="1">
    <source>
        <dbReference type="EMBL" id="KAF2191233.1"/>
    </source>
</evidence>
<dbReference type="EMBL" id="ML994617">
    <property type="protein sequence ID" value="KAF2191233.1"/>
    <property type="molecule type" value="Genomic_DNA"/>
</dbReference>
<organism evidence="1 2">
    <name type="scientific">Zopfia rhizophila CBS 207.26</name>
    <dbReference type="NCBI Taxonomy" id="1314779"/>
    <lineage>
        <taxon>Eukaryota</taxon>
        <taxon>Fungi</taxon>
        <taxon>Dikarya</taxon>
        <taxon>Ascomycota</taxon>
        <taxon>Pezizomycotina</taxon>
        <taxon>Dothideomycetes</taxon>
        <taxon>Dothideomycetes incertae sedis</taxon>
        <taxon>Zopfiaceae</taxon>
        <taxon>Zopfia</taxon>
    </lineage>
</organism>
<proteinExistence type="predicted"/>
<sequence length="206" mass="23018">MPTAMDELRRFPPIAIPRKPTTGDLRSKASQSSILNIPSVTDMEPSSAAFRPKLPLFQHRFGCIQFKLAHPWRQALDSQYSVPYFFYGSLTDPKTLKRVLGSEKEPRIGKARVVGSGKVKCVSYWTLVGKDEGSVEGVIFHVESAGRECRLTTYDTQAYRPSLNQDRGCAYRFPLENVGGRIFVYAGDSEKHVGMVRDMVTKLGLG</sequence>
<accession>A0A6A6EJN6</accession>
<evidence type="ECO:0000313" key="2">
    <source>
        <dbReference type="Proteomes" id="UP000800200"/>
    </source>
</evidence>
<name>A0A6A6EJN6_9PEZI</name>
<dbReference type="InterPro" id="IPR013024">
    <property type="entry name" value="GGCT-like"/>
</dbReference>
<dbReference type="AlphaFoldDB" id="A0A6A6EJN6"/>
<reference evidence="1" key="1">
    <citation type="journal article" date="2020" name="Stud. Mycol.">
        <title>101 Dothideomycetes genomes: a test case for predicting lifestyles and emergence of pathogens.</title>
        <authorList>
            <person name="Haridas S."/>
            <person name="Albert R."/>
            <person name="Binder M."/>
            <person name="Bloem J."/>
            <person name="Labutti K."/>
            <person name="Salamov A."/>
            <person name="Andreopoulos B."/>
            <person name="Baker S."/>
            <person name="Barry K."/>
            <person name="Bills G."/>
            <person name="Bluhm B."/>
            <person name="Cannon C."/>
            <person name="Castanera R."/>
            <person name="Culley D."/>
            <person name="Daum C."/>
            <person name="Ezra D."/>
            <person name="Gonzalez J."/>
            <person name="Henrissat B."/>
            <person name="Kuo A."/>
            <person name="Liang C."/>
            <person name="Lipzen A."/>
            <person name="Lutzoni F."/>
            <person name="Magnuson J."/>
            <person name="Mondo S."/>
            <person name="Nolan M."/>
            <person name="Ohm R."/>
            <person name="Pangilinan J."/>
            <person name="Park H.-J."/>
            <person name="Ramirez L."/>
            <person name="Alfaro M."/>
            <person name="Sun H."/>
            <person name="Tritt A."/>
            <person name="Yoshinaga Y."/>
            <person name="Zwiers L.-H."/>
            <person name="Turgeon B."/>
            <person name="Goodwin S."/>
            <person name="Spatafora J."/>
            <person name="Crous P."/>
            <person name="Grigoriev I."/>
        </authorList>
    </citation>
    <scope>NUCLEOTIDE SEQUENCE</scope>
    <source>
        <strain evidence="1">CBS 207.26</strain>
    </source>
</reference>
<dbReference type="CDD" id="cd06661">
    <property type="entry name" value="GGCT_like"/>
    <property type="match status" value="1"/>
</dbReference>
<dbReference type="Gene3D" id="3.10.490.10">
    <property type="entry name" value="Gamma-glutamyl cyclotransferase-like"/>
    <property type="match status" value="1"/>
</dbReference>
<dbReference type="OrthoDB" id="3262926at2759"/>
<evidence type="ECO:0008006" key="3">
    <source>
        <dbReference type="Google" id="ProtNLM"/>
    </source>
</evidence>
<keyword evidence="2" id="KW-1185">Reference proteome</keyword>
<gene>
    <name evidence="1" type="ORF">K469DRAFT_696945</name>
</gene>
<dbReference type="Proteomes" id="UP000800200">
    <property type="component" value="Unassembled WGS sequence"/>
</dbReference>